<evidence type="ECO:0000313" key="7">
    <source>
        <dbReference type="EMBL" id="RWU18861.1"/>
    </source>
</evidence>
<proteinExistence type="predicted"/>
<evidence type="ECO:0000256" key="4">
    <source>
        <dbReference type="ARBA" id="ARBA00022982"/>
    </source>
</evidence>
<keyword evidence="3" id="KW-0479">Metal-binding</keyword>
<dbReference type="SUPFAM" id="SSF48695">
    <property type="entry name" value="Multiheme cytochromes"/>
    <property type="match status" value="1"/>
</dbReference>
<dbReference type="EMBL" id="QJRG01000048">
    <property type="protein sequence ID" value="RWU18861.1"/>
    <property type="molecule type" value="Genomic_DNA"/>
</dbReference>
<keyword evidence="4" id="KW-0249">Electron transport</keyword>
<dbReference type="OrthoDB" id="7871236at2"/>
<feature type="domain" description="Class III cytochrome C" evidence="6">
    <location>
        <begin position="35"/>
        <end position="115"/>
    </location>
</feature>
<organism evidence="7 8">
    <name type="scientific">Pseudomonas alkylphenolica</name>
    <dbReference type="NCBI Taxonomy" id="237609"/>
    <lineage>
        <taxon>Bacteria</taxon>
        <taxon>Pseudomonadati</taxon>
        <taxon>Pseudomonadota</taxon>
        <taxon>Gammaproteobacteria</taxon>
        <taxon>Pseudomonadales</taxon>
        <taxon>Pseudomonadaceae</taxon>
        <taxon>Pseudomonas</taxon>
    </lineage>
</organism>
<dbReference type="GO" id="GO:0020037">
    <property type="term" value="F:heme binding"/>
    <property type="evidence" value="ECO:0007669"/>
    <property type="project" value="InterPro"/>
</dbReference>
<dbReference type="GO" id="GO:0009055">
    <property type="term" value="F:electron transfer activity"/>
    <property type="evidence" value="ECO:0007669"/>
    <property type="project" value="InterPro"/>
</dbReference>
<sequence length="124" mass="13848">MRCTQLLGWLIPAAALGYAVFAGHAQLVRTRPLLPLDFNHQLHGKVNCLTCHHDYADHASSPPSGERTCLLCHKKTPALALRIEQDFHALCRDCHLKQSQVFHAAGPIRECQRCHVPTTLNLPK</sequence>
<dbReference type="InterPro" id="IPR020942">
    <property type="entry name" value="Cyt_c_III_dom"/>
</dbReference>
<evidence type="ECO:0000256" key="2">
    <source>
        <dbReference type="ARBA" id="ARBA00022617"/>
    </source>
</evidence>
<name>A0A443ZIZ3_9PSED</name>
<accession>A0A443ZIZ3</accession>
<reference evidence="7 8" key="1">
    <citation type="submission" date="2018-06" db="EMBL/GenBank/DDBJ databases">
        <title>Bacteria isolated from soil of Wuhan.</title>
        <authorList>
            <person name="Wei X."/>
            <person name="Chunhua H."/>
        </authorList>
    </citation>
    <scope>NUCLEOTIDE SEQUENCE [LARGE SCALE GENOMIC DNA]</scope>
    <source>
        <strain evidence="8">xwS2</strain>
    </source>
</reference>
<gene>
    <name evidence="7" type="ORF">DM813_21285</name>
</gene>
<comment type="caution">
    <text evidence="7">The sequence shown here is derived from an EMBL/GenBank/DDBJ whole genome shotgun (WGS) entry which is preliminary data.</text>
</comment>
<keyword evidence="1" id="KW-0813">Transport</keyword>
<dbReference type="Proteomes" id="UP000288983">
    <property type="component" value="Unassembled WGS sequence"/>
</dbReference>
<dbReference type="Pfam" id="PF02085">
    <property type="entry name" value="Cytochrom_CIII"/>
    <property type="match status" value="1"/>
</dbReference>
<evidence type="ECO:0000259" key="6">
    <source>
        <dbReference type="Pfam" id="PF02085"/>
    </source>
</evidence>
<evidence type="ECO:0000256" key="3">
    <source>
        <dbReference type="ARBA" id="ARBA00022723"/>
    </source>
</evidence>
<dbReference type="AlphaFoldDB" id="A0A443ZIZ3"/>
<evidence type="ECO:0000256" key="1">
    <source>
        <dbReference type="ARBA" id="ARBA00022448"/>
    </source>
</evidence>
<keyword evidence="5" id="KW-0408">Iron</keyword>
<keyword evidence="2" id="KW-0349">Heme</keyword>
<protein>
    <submittedName>
        <fullName evidence="7">Class III cytochrome C family protein</fullName>
    </submittedName>
</protein>
<evidence type="ECO:0000313" key="8">
    <source>
        <dbReference type="Proteomes" id="UP000288983"/>
    </source>
</evidence>
<dbReference type="Gene3D" id="3.90.10.10">
    <property type="entry name" value="Cytochrome C3"/>
    <property type="match status" value="1"/>
</dbReference>
<dbReference type="RefSeq" id="WP_128325346.1">
    <property type="nucleotide sequence ID" value="NZ_QJRG01000048.1"/>
</dbReference>
<dbReference type="GO" id="GO:0046872">
    <property type="term" value="F:metal ion binding"/>
    <property type="evidence" value="ECO:0007669"/>
    <property type="project" value="UniProtKB-KW"/>
</dbReference>
<dbReference type="CDD" id="cd08168">
    <property type="entry name" value="Cytochrom_C3"/>
    <property type="match status" value="1"/>
</dbReference>
<dbReference type="InterPro" id="IPR036280">
    <property type="entry name" value="Multihaem_cyt_sf"/>
</dbReference>
<evidence type="ECO:0000256" key="5">
    <source>
        <dbReference type="ARBA" id="ARBA00023004"/>
    </source>
</evidence>